<gene>
    <name evidence="4" type="primary">si:ch211-209a2.2</name>
</gene>
<reference evidence="4" key="3">
    <citation type="submission" date="2020-05" db="EMBL/GenBank/DDBJ databases">
        <title>Electrophorus electricus (electric eel) genome, fEleEle1, primary haplotype.</title>
        <authorList>
            <person name="Myers G."/>
            <person name="Meyer A."/>
            <person name="Fedrigo O."/>
            <person name="Formenti G."/>
            <person name="Rhie A."/>
            <person name="Tracey A."/>
            <person name="Sims Y."/>
            <person name="Jarvis E.D."/>
        </authorList>
    </citation>
    <scope>NUCLEOTIDE SEQUENCE [LARGE SCALE GENOMIC DNA]</scope>
</reference>
<dbReference type="InterPro" id="IPR050889">
    <property type="entry name" value="Dendritic_Spine_Reg/Scaffold"/>
</dbReference>
<evidence type="ECO:0000256" key="2">
    <source>
        <dbReference type="ARBA" id="ARBA00023043"/>
    </source>
</evidence>
<evidence type="ECO:0000313" key="4">
    <source>
        <dbReference type="Ensembl" id="ENSEEEP00000008607.2"/>
    </source>
</evidence>
<dbReference type="PANTHER" id="PTHR24166">
    <property type="entry name" value="ROLLING PEBBLES, ISOFORM B"/>
    <property type="match status" value="1"/>
</dbReference>
<dbReference type="GeneTree" id="ENSGT00940000173997"/>
<dbReference type="SMART" id="SM00248">
    <property type="entry name" value="ANK"/>
    <property type="match status" value="2"/>
</dbReference>
<feature type="repeat" description="ANK" evidence="3">
    <location>
        <begin position="179"/>
        <end position="211"/>
    </location>
</feature>
<dbReference type="Pfam" id="PF12796">
    <property type="entry name" value="Ank_2"/>
    <property type="match status" value="2"/>
</dbReference>
<dbReference type="InterPro" id="IPR002110">
    <property type="entry name" value="Ankyrin_rpt"/>
</dbReference>
<dbReference type="PANTHER" id="PTHR24166:SF48">
    <property type="entry name" value="PROTEIN VAPYRIN"/>
    <property type="match status" value="1"/>
</dbReference>
<name>A0A4W4E9N1_ELEEL</name>
<proteinExistence type="predicted"/>
<evidence type="ECO:0000313" key="5">
    <source>
        <dbReference type="Proteomes" id="UP000314983"/>
    </source>
</evidence>
<evidence type="ECO:0000256" key="1">
    <source>
        <dbReference type="ARBA" id="ARBA00022737"/>
    </source>
</evidence>
<sequence length="251" mass="27765">MGVFYSKRKIPDDVYRFWSAVASSVRLGWLGTDRTDKVALEMKVCQLALFPLLLNDSALQGDIVGLEGHLQQGADVSTADARGRTPLHVAAGEGDLEMVEFLLQKGAEVNCRDVERETPLRDAIRSKCVVSLLVSKGAHLEMSPVELGTEMCCLAFLGDSEQMEVWKKAGACFNLTDADGRTPLHVVVSSNQPEMVKFCICNGSDLELRDAYNNLPVDDARRLGYEDLVKMLTEEAQRQSQKRAAKRTLED</sequence>
<dbReference type="OMA" id="LMCTSAR"/>
<protein>
    <submittedName>
        <fullName evidence="4">Uncharacterized protein</fullName>
    </submittedName>
</protein>
<dbReference type="STRING" id="8005.ENSEEEP00000008607"/>
<dbReference type="InterPro" id="IPR036770">
    <property type="entry name" value="Ankyrin_rpt-contain_sf"/>
</dbReference>
<keyword evidence="2 3" id="KW-0040">ANK repeat</keyword>
<reference evidence="5" key="1">
    <citation type="journal article" date="2014" name="Science">
        <title>Nonhuman genetics. Genomic basis for the convergent evolution of electric organs.</title>
        <authorList>
            <person name="Gallant J.R."/>
            <person name="Traeger L.L."/>
            <person name="Volkening J.D."/>
            <person name="Moffett H."/>
            <person name="Chen P.H."/>
            <person name="Novina C.D."/>
            <person name="Phillips G.N.Jr."/>
            <person name="Anand R."/>
            <person name="Wells G.B."/>
            <person name="Pinch M."/>
            <person name="Guth R."/>
            <person name="Unguez G.A."/>
            <person name="Albert J.S."/>
            <person name="Zakon H.H."/>
            <person name="Samanta M.P."/>
            <person name="Sussman M.R."/>
        </authorList>
    </citation>
    <scope>NUCLEOTIDE SEQUENCE [LARGE SCALE GENOMIC DNA]</scope>
</reference>
<organism evidence="4 5">
    <name type="scientific">Electrophorus electricus</name>
    <name type="common">Electric eel</name>
    <name type="synonym">Gymnotus electricus</name>
    <dbReference type="NCBI Taxonomy" id="8005"/>
    <lineage>
        <taxon>Eukaryota</taxon>
        <taxon>Metazoa</taxon>
        <taxon>Chordata</taxon>
        <taxon>Craniata</taxon>
        <taxon>Vertebrata</taxon>
        <taxon>Euteleostomi</taxon>
        <taxon>Actinopterygii</taxon>
        <taxon>Neopterygii</taxon>
        <taxon>Teleostei</taxon>
        <taxon>Ostariophysi</taxon>
        <taxon>Gymnotiformes</taxon>
        <taxon>Gymnotoidei</taxon>
        <taxon>Gymnotidae</taxon>
        <taxon>Electrophorus</taxon>
    </lineage>
</organism>
<dbReference type="PRINTS" id="PR01415">
    <property type="entry name" value="ANKYRIN"/>
</dbReference>
<reference evidence="4" key="5">
    <citation type="submission" date="2025-09" db="UniProtKB">
        <authorList>
            <consortium name="Ensembl"/>
        </authorList>
    </citation>
    <scope>IDENTIFICATION</scope>
</reference>
<feature type="repeat" description="ANK" evidence="3">
    <location>
        <begin position="82"/>
        <end position="114"/>
    </location>
</feature>
<dbReference type="Proteomes" id="UP000314983">
    <property type="component" value="Chromosome 6"/>
</dbReference>
<evidence type="ECO:0000256" key="3">
    <source>
        <dbReference type="PROSITE-ProRule" id="PRU00023"/>
    </source>
</evidence>
<dbReference type="SUPFAM" id="SSF48403">
    <property type="entry name" value="Ankyrin repeat"/>
    <property type="match status" value="1"/>
</dbReference>
<dbReference type="Ensembl" id="ENSEEET00000008714.2">
    <property type="protein sequence ID" value="ENSEEEP00000008607.2"/>
    <property type="gene ID" value="ENSEEEG00000004457.2"/>
</dbReference>
<keyword evidence="1" id="KW-0677">Repeat</keyword>
<reference evidence="5" key="2">
    <citation type="journal article" date="2017" name="Sci. Adv.">
        <title>A tail of two voltages: Proteomic comparison of the three electric organs of the electric eel.</title>
        <authorList>
            <person name="Traeger L.L."/>
            <person name="Sabat G."/>
            <person name="Barrett-Wilt G.A."/>
            <person name="Wells G.B."/>
            <person name="Sussman M.R."/>
        </authorList>
    </citation>
    <scope>NUCLEOTIDE SEQUENCE [LARGE SCALE GENOMIC DNA]</scope>
</reference>
<dbReference type="AlphaFoldDB" id="A0A4W4E9N1"/>
<dbReference type="PROSITE" id="PS50088">
    <property type="entry name" value="ANK_REPEAT"/>
    <property type="match status" value="2"/>
</dbReference>
<accession>A0A4W4E9N1</accession>
<reference evidence="4" key="4">
    <citation type="submission" date="2025-08" db="UniProtKB">
        <authorList>
            <consortium name="Ensembl"/>
        </authorList>
    </citation>
    <scope>IDENTIFICATION</scope>
</reference>
<dbReference type="PROSITE" id="PS50297">
    <property type="entry name" value="ANK_REP_REGION"/>
    <property type="match status" value="2"/>
</dbReference>
<dbReference type="Gene3D" id="1.25.40.20">
    <property type="entry name" value="Ankyrin repeat-containing domain"/>
    <property type="match status" value="2"/>
</dbReference>
<keyword evidence="5" id="KW-1185">Reference proteome</keyword>